<evidence type="ECO:0000313" key="3">
    <source>
        <dbReference type="Proteomes" id="UP000807504"/>
    </source>
</evidence>
<dbReference type="EMBL" id="JABXBU010002227">
    <property type="protein sequence ID" value="KAF8773819.1"/>
    <property type="molecule type" value="Genomic_DNA"/>
</dbReference>
<accession>A0A8T0ENQ0</accession>
<dbReference type="Pfam" id="PF18701">
    <property type="entry name" value="DUF5641"/>
    <property type="match status" value="1"/>
</dbReference>
<feature type="domain" description="DUF5641" evidence="1">
    <location>
        <begin position="169"/>
        <end position="262"/>
    </location>
</feature>
<proteinExistence type="predicted"/>
<name>A0A8T0ENQ0_ARGBR</name>
<gene>
    <name evidence="2" type="ORF">HNY73_016442</name>
</gene>
<dbReference type="AlphaFoldDB" id="A0A8T0ENQ0"/>
<reference evidence="2" key="1">
    <citation type="journal article" date="2020" name="bioRxiv">
        <title>Chromosome-level reference genome of the European wasp spider Argiope bruennichi: a resource for studies on range expansion and evolutionary adaptation.</title>
        <authorList>
            <person name="Sheffer M.M."/>
            <person name="Hoppe A."/>
            <person name="Krehenwinkel H."/>
            <person name="Uhl G."/>
            <person name="Kuss A.W."/>
            <person name="Jensen L."/>
            <person name="Jensen C."/>
            <person name="Gillespie R.G."/>
            <person name="Hoff K.J."/>
            <person name="Prost S."/>
        </authorList>
    </citation>
    <scope>NUCLEOTIDE SEQUENCE</scope>
</reference>
<dbReference type="InterPro" id="IPR040676">
    <property type="entry name" value="DUF5641"/>
</dbReference>
<dbReference type="Proteomes" id="UP000807504">
    <property type="component" value="Unassembled WGS sequence"/>
</dbReference>
<sequence>MDKLSKLRKTRGLHRSSVTKYINKINSDLEEKIDSLTTKDLQEALNYLNISSTQLKDYDKLIQNLIKDDKEFETEIESAFEYNEKIIVCLSKLSAQLKCLQDESERQSITPNVSLLGATGNPNLDAINNTQESSAIVPVNEHNFKTIKLPKLTIEKYYGDPSTIQYHLKRWSLIQSLRSKFWKRWSQEYLNSLQSRAKWKLPELYIKPGQLVLLKDNSKSPMEWNLARIERTYPGTDGLVRVADIRTPKGIFRRSINRLCPLPFEEGVGQLSNGGRDVPS</sequence>
<keyword evidence="3" id="KW-1185">Reference proteome</keyword>
<organism evidence="2 3">
    <name type="scientific">Argiope bruennichi</name>
    <name type="common">Wasp spider</name>
    <name type="synonym">Aranea bruennichi</name>
    <dbReference type="NCBI Taxonomy" id="94029"/>
    <lineage>
        <taxon>Eukaryota</taxon>
        <taxon>Metazoa</taxon>
        <taxon>Ecdysozoa</taxon>
        <taxon>Arthropoda</taxon>
        <taxon>Chelicerata</taxon>
        <taxon>Arachnida</taxon>
        <taxon>Araneae</taxon>
        <taxon>Araneomorphae</taxon>
        <taxon>Entelegynae</taxon>
        <taxon>Araneoidea</taxon>
        <taxon>Araneidae</taxon>
        <taxon>Argiope</taxon>
    </lineage>
</organism>
<protein>
    <recommendedName>
        <fullName evidence="1">DUF5641 domain-containing protein</fullName>
    </recommendedName>
</protein>
<reference evidence="2" key="2">
    <citation type="submission" date="2020-06" db="EMBL/GenBank/DDBJ databases">
        <authorList>
            <person name="Sheffer M."/>
        </authorList>
    </citation>
    <scope>NUCLEOTIDE SEQUENCE</scope>
</reference>
<evidence type="ECO:0000313" key="2">
    <source>
        <dbReference type="EMBL" id="KAF8773819.1"/>
    </source>
</evidence>
<dbReference type="PANTHER" id="PTHR47331:SF2">
    <property type="match status" value="1"/>
</dbReference>
<dbReference type="PANTHER" id="PTHR47331">
    <property type="entry name" value="PHD-TYPE DOMAIN-CONTAINING PROTEIN"/>
    <property type="match status" value="1"/>
</dbReference>
<comment type="caution">
    <text evidence="2">The sequence shown here is derived from an EMBL/GenBank/DDBJ whole genome shotgun (WGS) entry which is preliminary data.</text>
</comment>
<evidence type="ECO:0000259" key="1">
    <source>
        <dbReference type="Pfam" id="PF18701"/>
    </source>
</evidence>